<dbReference type="AlphaFoldDB" id="G7DSS5"/>
<keyword evidence="3" id="KW-1185">Reference proteome</keyword>
<dbReference type="InParanoid" id="G7DSS5"/>
<feature type="chain" id="PRO_5009955500" evidence="1">
    <location>
        <begin position="21"/>
        <end position="111"/>
    </location>
</feature>
<reference evidence="2 3" key="1">
    <citation type="journal article" date="2011" name="J. Gen. Appl. Microbiol.">
        <title>Draft genome sequencing of the enigmatic basidiomycete Mixia osmundae.</title>
        <authorList>
            <person name="Nishida H."/>
            <person name="Nagatsuka Y."/>
            <person name="Sugiyama J."/>
        </authorList>
    </citation>
    <scope>NUCLEOTIDE SEQUENCE [LARGE SCALE GENOMIC DNA]</scope>
    <source>
        <strain evidence="3">CBS 9802 / IAM 14324 / JCM 22182 / KY 12970</strain>
    </source>
</reference>
<accession>G7DSS5</accession>
<evidence type="ECO:0000313" key="3">
    <source>
        <dbReference type="Proteomes" id="UP000009131"/>
    </source>
</evidence>
<comment type="caution">
    <text evidence="2">The sequence shown here is derived from an EMBL/GenBank/DDBJ whole genome shotgun (WGS) entry which is preliminary data.</text>
</comment>
<gene>
    <name evidence="2" type="primary">Mo00277</name>
    <name evidence="2" type="ORF">E5Q_00277</name>
</gene>
<reference evidence="2 3" key="2">
    <citation type="journal article" date="2012" name="Open Biol.">
        <title>Characteristics of nucleosomes and linker DNA regions on the genome of the basidiomycete Mixia osmundae revealed by mono- and dinucleosome mapping.</title>
        <authorList>
            <person name="Nishida H."/>
            <person name="Kondo S."/>
            <person name="Matsumoto T."/>
            <person name="Suzuki Y."/>
            <person name="Yoshikawa H."/>
            <person name="Taylor T.D."/>
            <person name="Sugiyama J."/>
        </authorList>
    </citation>
    <scope>NUCLEOTIDE SEQUENCE [LARGE SCALE GENOMIC DNA]</scope>
    <source>
        <strain evidence="3">CBS 9802 / IAM 14324 / JCM 22182 / KY 12970</strain>
    </source>
</reference>
<keyword evidence="1" id="KW-0732">Signal</keyword>
<sequence length="111" mass="11560">MIAFKSSACVLIALASAAFAQDPPKIDTPASLVFGQPALLAYAGGVPPWFLSVLPGGQPTAAPLRTFPRQNNTADGLTWNVDLQPGTNVSLQVRDGKGRLGYSSPVIILAQ</sequence>
<feature type="signal peptide" evidence="1">
    <location>
        <begin position="1"/>
        <end position="20"/>
    </location>
</feature>
<name>G7DSS5_MIXOS</name>
<evidence type="ECO:0000313" key="2">
    <source>
        <dbReference type="EMBL" id="GAA93633.1"/>
    </source>
</evidence>
<dbReference type="HOGENOM" id="CLU_063099_4_0_1"/>
<dbReference type="Proteomes" id="UP000009131">
    <property type="component" value="Unassembled WGS sequence"/>
</dbReference>
<evidence type="ECO:0000256" key="1">
    <source>
        <dbReference type="SAM" id="SignalP"/>
    </source>
</evidence>
<proteinExistence type="predicted"/>
<dbReference type="PANTHER" id="PTHR37487">
    <property type="entry name" value="CHROMOSOME 1, WHOLE GENOME SHOTGUN SEQUENCE"/>
    <property type="match status" value="1"/>
</dbReference>
<dbReference type="OrthoDB" id="3362246at2759"/>
<dbReference type="OMA" id="ITWNTDI"/>
<organism evidence="2 3">
    <name type="scientific">Mixia osmundae (strain CBS 9802 / IAM 14324 / JCM 22182 / KY 12970)</name>
    <dbReference type="NCBI Taxonomy" id="764103"/>
    <lineage>
        <taxon>Eukaryota</taxon>
        <taxon>Fungi</taxon>
        <taxon>Dikarya</taxon>
        <taxon>Basidiomycota</taxon>
        <taxon>Pucciniomycotina</taxon>
        <taxon>Mixiomycetes</taxon>
        <taxon>Mixiales</taxon>
        <taxon>Mixiaceae</taxon>
        <taxon>Mixia</taxon>
    </lineage>
</organism>
<dbReference type="PANTHER" id="PTHR37487:SF2">
    <property type="entry name" value="EXPRESSED PROTEIN"/>
    <property type="match status" value="1"/>
</dbReference>
<dbReference type="EMBL" id="BABT02000008">
    <property type="protein sequence ID" value="GAA93633.1"/>
    <property type="molecule type" value="Genomic_DNA"/>
</dbReference>
<protein>
    <submittedName>
        <fullName evidence="2">Uncharacterized protein</fullName>
    </submittedName>
</protein>
<dbReference type="RefSeq" id="XP_014570478.1">
    <property type="nucleotide sequence ID" value="XM_014714992.1"/>
</dbReference>